<dbReference type="InterPro" id="IPR011989">
    <property type="entry name" value="ARM-like"/>
</dbReference>
<dbReference type="Gene3D" id="1.25.10.10">
    <property type="entry name" value="Leucine-rich Repeat Variant"/>
    <property type="match status" value="1"/>
</dbReference>
<feature type="compositionally biased region" description="Polar residues" evidence="1">
    <location>
        <begin position="738"/>
        <end position="754"/>
    </location>
</feature>
<dbReference type="KEGG" id="blac:94344622"/>
<feature type="region of interest" description="Disordered" evidence="1">
    <location>
        <begin position="738"/>
        <end position="760"/>
    </location>
</feature>
<dbReference type="OrthoDB" id="78088at2759"/>
<dbReference type="Proteomes" id="UP000294530">
    <property type="component" value="Unassembled WGS sequence"/>
</dbReference>
<gene>
    <name evidence="2" type="ORF">CCR75_000845</name>
</gene>
<dbReference type="EMBL" id="SHOA02000019">
    <property type="protein sequence ID" value="TDH69984.1"/>
    <property type="molecule type" value="Genomic_DNA"/>
</dbReference>
<dbReference type="PANTHER" id="PTHR22100">
    <property type="entry name" value="WINGS APART-LIKE PROTEIN HOMOLOG"/>
    <property type="match status" value="1"/>
</dbReference>
<protein>
    <recommendedName>
        <fullName evidence="4">Wings apart-like protein C-terminal domain-containing protein</fullName>
    </recommendedName>
</protein>
<evidence type="ECO:0000313" key="2">
    <source>
        <dbReference type="EMBL" id="TDH69984.1"/>
    </source>
</evidence>
<keyword evidence="3" id="KW-1185">Reference proteome</keyword>
<reference evidence="2 3" key="1">
    <citation type="journal article" date="2021" name="Genome Biol.">
        <title>AFLAP: assembly-free linkage analysis pipeline using k-mers from genome sequencing data.</title>
        <authorList>
            <person name="Fletcher K."/>
            <person name="Zhang L."/>
            <person name="Gil J."/>
            <person name="Han R."/>
            <person name="Cavanaugh K."/>
            <person name="Michelmore R."/>
        </authorList>
    </citation>
    <scope>NUCLEOTIDE SEQUENCE [LARGE SCALE GENOMIC DNA]</scope>
    <source>
        <strain evidence="2 3">SF5</strain>
    </source>
</reference>
<evidence type="ECO:0000256" key="1">
    <source>
        <dbReference type="SAM" id="MobiDB-lite"/>
    </source>
</evidence>
<sequence length="994" mass="111624">MSCPHPAEASRSCLDTPLYRRPHKSKCLSSCHVVATFDSDASNTHLNVVREDALRRKFALYGRQHAHINHLTRIQQETTAVLQSTMLLQEEGVLAAKLDHITYLLDGLLLDSYKAPRAHVAHNRSILELTQLIQEPQILQAITLSSQRCRVKQLLVKRLQNDVMTRLSVAVLVYFLASSVDADEYIDHYVSRAIVDALVLENEAKTNDIGTSHETVISMPTSSLKRCLKRKQSVPKCTNPSAMVSSTQVLDTLCQMKLDKLLQDHDVFYAGNELQITVSTALCAALYKLLQVDESTSFNERLSCQDRMKNFAVNTLETRKQELLQLGGLDFFMQDLVQHVYRLESGFLLSFSDGLTVECTRLLHLLSLSLRVLDQATFRMIPVQHYVCKHETVLTGVLTLIRMLSELSWGIDARRKWKTASVQMFLCVDVLMLALRVALNLTHQNGHAAEQVHAQKGMQLLVQAFLKLSSLEKNSLQSWLRKKWQFDAELLLLTVMVNSIECSEDNRIALAEASVRQVEVLMAHDRVCDHFVQYFLSKVQSYKHLIDGTEADLISANDEWNPEDVILGGCTSLLLGYLMIDSMSNRAVVLKLLPDHTPRLLLRALAVFVAFYSQIGALTSDVAASALLVEKILKTCGESGIRDEDNEVLGVTAMKSNVTEIVPCFVKHSTCKALKPPALRNRVLKNVCSRLDDSDEENEVNMEAQQNGRSSRIDSEFESLTRDHSLLGWEQCRITPSVQTSVRTGSSEPRTRISSPVAVMPDGSMSSPVITRLLHQTRQLVREFDLNFATSSRLAYAKKADEITEREAVGKDNSSSYLCMVMTMDVTCRDSGHDSLDLKQDMGSAYTNDGQTNSRLQEMKPVTQTKRRKKVTDNCKVSAIKLQLSQDEISSSPFPLTPQRDNKSKVLLQTPPRAGRTPDMYRQSPLLHLTPTKSSPSTPLWIEKTSRLLQTPPKTKQASLVKESLLSHGRNRRKMKMVRAPTCARAASIFDFTD</sequence>
<comment type="caution">
    <text evidence="2">The sequence shown here is derived from an EMBL/GenBank/DDBJ whole genome shotgun (WGS) entry which is preliminary data.</text>
</comment>
<dbReference type="PANTHER" id="PTHR22100:SF13">
    <property type="entry name" value="WINGS APART-LIKE PROTEIN HOMOLOG"/>
    <property type="match status" value="1"/>
</dbReference>
<evidence type="ECO:0008006" key="4">
    <source>
        <dbReference type="Google" id="ProtNLM"/>
    </source>
</evidence>
<dbReference type="InterPro" id="IPR039874">
    <property type="entry name" value="WAPL"/>
</dbReference>
<organism evidence="2 3">
    <name type="scientific">Bremia lactucae</name>
    <name type="common">Lettuce downy mildew</name>
    <dbReference type="NCBI Taxonomy" id="4779"/>
    <lineage>
        <taxon>Eukaryota</taxon>
        <taxon>Sar</taxon>
        <taxon>Stramenopiles</taxon>
        <taxon>Oomycota</taxon>
        <taxon>Peronosporomycetes</taxon>
        <taxon>Peronosporales</taxon>
        <taxon>Peronosporaceae</taxon>
        <taxon>Bremia</taxon>
    </lineage>
</organism>
<dbReference type="RefSeq" id="XP_067819483.1">
    <property type="nucleotide sequence ID" value="XM_067958951.1"/>
</dbReference>
<evidence type="ECO:0000313" key="3">
    <source>
        <dbReference type="Proteomes" id="UP000294530"/>
    </source>
</evidence>
<dbReference type="GeneID" id="94344622"/>
<dbReference type="AlphaFoldDB" id="A0A976FP36"/>
<proteinExistence type="predicted"/>
<name>A0A976FP36_BRELC</name>
<accession>A0A976FP36</accession>